<dbReference type="AlphaFoldDB" id="W5UU96"/>
<evidence type="ECO:0000259" key="3">
    <source>
        <dbReference type="Pfam" id="PF26364"/>
    </source>
</evidence>
<proteinExistence type="predicted"/>
<feature type="domain" description="IgG-blocking virulence" evidence="2">
    <location>
        <begin position="297"/>
        <end position="488"/>
    </location>
</feature>
<evidence type="ECO:0000313" key="4">
    <source>
        <dbReference type="EMBL" id="AHH45380.1"/>
    </source>
</evidence>
<dbReference type="InterPro" id="IPR030941">
    <property type="entry name" value="Predic_Ig_block"/>
</dbReference>
<evidence type="ECO:0008006" key="6">
    <source>
        <dbReference type="Google" id="ProtNLM"/>
    </source>
</evidence>
<gene>
    <name evidence="4" type="ORF">MYB_01860</name>
</gene>
<name>W5UU96_9BACT</name>
<keyword evidence="1" id="KW-0812">Transmembrane</keyword>
<sequence length="708" mass="80096">MNRLHLTKRTKIIIGFSAIAFVGLTSFGLTNNLTNFNYFTTQNIVYSTSAPSTIEKNSVNDKNFTSPVANVKFVPKPPEKITPPSKKVETPKVDQINVVPQKPKEPKKVVQPPKAQILTPEKPKLESKPVEIPIPSPIVSNKNDVTPIEKPKTSNNDIQVEVTTELEKRALANYQKGFEAEIKKVEQRIANAQQAYDNKVYVRDNKWNDYSPMWNRNKLSEYEWKAELAGQVSLAKYDLDKETSYLNWLKSQPKKTSFTQDEIKSLSRGLIPSETDLGVWRYDNPDDNPETGKNGRLRINNRKRVFNTQSWYSQTPYDILHGNFSGWDKKDVTSQYSSYLQGHENSIKIYRYTPNAQNEDQTRKPGDIIELDANDNQAFQKFQAILADVNQHDQELKGVRLKNVGENHSTQNAEDILKSIPDSIKAVYLFVDNYEGTDSLKGLRDKHLDELAIYTNKNSLDADWSVSPNDLQNVKFISFDYNNQAQFGQYQGKIAGSIVFNTLRWYAGDDTNTIKKGLEIAFGSKMEQRPFQGSFGGKGGHPTALDFSLTNQNTFNGLDMEHIQQLFNQSVKNWTTDKYAKEDYEHHTLSFTKLIVGVNEDGVINFKADDLNNAGFTRWIQPGGPQNPPIIAVKNRDTYELTYDSTIRVTGNLTTEGANQLKRFLEIANSSSSGNKIQNVTVDNWPSGMSKQIVVPSSSTITNIIVNS</sequence>
<dbReference type="RefSeq" id="WP_022935451.1">
    <property type="nucleotide sequence ID" value="NZ_CP007154.1"/>
</dbReference>
<dbReference type="Proteomes" id="UP000019229">
    <property type="component" value="Chromosome"/>
</dbReference>
<dbReference type="EMBL" id="CP007154">
    <property type="protein sequence ID" value="AHH45380.1"/>
    <property type="molecule type" value="Genomic_DNA"/>
</dbReference>
<evidence type="ECO:0000313" key="5">
    <source>
        <dbReference type="Proteomes" id="UP000019229"/>
    </source>
</evidence>
<dbReference type="eggNOG" id="COG0810">
    <property type="taxonomic scope" value="Bacteria"/>
</dbReference>
<dbReference type="STRING" id="743966.MYB_01860"/>
<dbReference type="OrthoDB" id="401311at2"/>
<dbReference type="HOGENOM" id="CLU_021962_0_0_14"/>
<accession>W5UU96</accession>
<keyword evidence="1" id="KW-1133">Transmembrane helix</keyword>
<dbReference type="NCBIfam" id="TIGR04524">
    <property type="entry name" value="mycoplas_M_dom"/>
    <property type="match status" value="1"/>
</dbReference>
<dbReference type="Pfam" id="PF26364">
    <property type="entry name" value="MIB_M2"/>
    <property type="match status" value="1"/>
</dbReference>
<dbReference type="InterPro" id="IPR058860">
    <property type="entry name" value="MIB_M2"/>
</dbReference>
<dbReference type="InterPro" id="IPR030942">
    <property type="entry name" value="Mycoplas_M_dom"/>
</dbReference>
<dbReference type="NCBIfam" id="TIGR04526">
    <property type="entry name" value="predic_Ig_block"/>
    <property type="match status" value="1"/>
</dbReference>
<keyword evidence="5" id="KW-1185">Reference proteome</keyword>
<evidence type="ECO:0000256" key="1">
    <source>
        <dbReference type="SAM" id="Phobius"/>
    </source>
</evidence>
<dbReference type="KEGG" id="mbc:MYB_01860"/>
<dbReference type="Pfam" id="PF26360">
    <property type="entry name" value="MIB_M1"/>
    <property type="match status" value="1"/>
</dbReference>
<reference evidence="4 5" key="1">
    <citation type="journal article" date="2014" name="Genome Announc.">
        <title>Complete Genome Sequence of Mycoplasma bovoculi Strain M165/69T (ATCC 29104).</title>
        <authorList>
            <person name="Calcutt M.J."/>
            <person name="Foecking M.F."/>
        </authorList>
    </citation>
    <scope>NUCLEOTIDE SEQUENCE [LARGE SCALE GENOMIC DNA]</scope>
    <source>
        <strain evidence="4">M165/69</strain>
    </source>
</reference>
<feature type="domain" description="Mycoplasma immunoglobulin binding protein M2" evidence="3">
    <location>
        <begin position="500"/>
        <end position="686"/>
    </location>
</feature>
<organism evidence="4 5">
    <name type="scientific">Mesomycoplasma bovoculi M165/69</name>
    <dbReference type="NCBI Taxonomy" id="743966"/>
    <lineage>
        <taxon>Bacteria</taxon>
        <taxon>Bacillati</taxon>
        <taxon>Mycoplasmatota</taxon>
        <taxon>Mycoplasmoidales</taxon>
        <taxon>Metamycoplasmataceae</taxon>
        <taxon>Mesomycoplasma</taxon>
    </lineage>
</organism>
<evidence type="ECO:0000259" key="2">
    <source>
        <dbReference type="Pfam" id="PF26360"/>
    </source>
</evidence>
<protein>
    <recommendedName>
        <fullName evidence="6">Immunoglobulin-blocking virulence protein</fullName>
    </recommendedName>
</protein>
<dbReference type="PATRIC" id="fig|743966.3.peg.376"/>
<keyword evidence="1" id="KW-0472">Membrane</keyword>
<feature type="transmembrane region" description="Helical" evidence="1">
    <location>
        <begin position="12"/>
        <end position="29"/>
    </location>
</feature>